<name>A0ABU7LTI5_9PROT</name>
<keyword evidence="5 7" id="KW-1133">Transmembrane helix</keyword>
<evidence type="ECO:0000256" key="7">
    <source>
        <dbReference type="SAM" id="Phobius"/>
    </source>
</evidence>
<keyword evidence="4 7" id="KW-0812">Transmembrane</keyword>
<feature type="transmembrane region" description="Helical" evidence="7">
    <location>
        <begin position="32"/>
        <end position="51"/>
    </location>
</feature>
<organism evidence="8 9">
    <name type="scientific">Hyphobacterium lacteum</name>
    <dbReference type="NCBI Taxonomy" id="3116575"/>
    <lineage>
        <taxon>Bacteria</taxon>
        <taxon>Pseudomonadati</taxon>
        <taxon>Pseudomonadota</taxon>
        <taxon>Alphaproteobacteria</taxon>
        <taxon>Maricaulales</taxon>
        <taxon>Maricaulaceae</taxon>
        <taxon>Hyphobacterium</taxon>
    </lineage>
</organism>
<reference evidence="8 9" key="1">
    <citation type="submission" date="2024-01" db="EMBL/GenBank/DDBJ databases">
        <title>Hyphobacterium bacterium isolated from marine sediment.</title>
        <authorList>
            <person name="Zhao S."/>
        </authorList>
    </citation>
    <scope>NUCLEOTIDE SEQUENCE [LARGE SCALE GENOMIC DNA]</scope>
    <source>
        <strain evidence="9">HN65</strain>
    </source>
</reference>
<keyword evidence="9" id="KW-1185">Reference proteome</keyword>
<comment type="caution">
    <text evidence="8">The sequence shown here is derived from an EMBL/GenBank/DDBJ whole genome shotgun (WGS) entry which is preliminary data.</text>
</comment>
<comment type="similarity">
    <text evidence="2">Belongs to the UPF0410 family.</text>
</comment>
<evidence type="ECO:0000313" key="8">
    <source>
        <dbReference type="EMBL" id="MEE2527203.1"/>
    </source>
</evidence>
<proteinExistence type="inferred from homology"/>
<keyword evidence="3" id="KW-1003">Cell membrane</keyword>
<dbReference type="Proteomes" id="UP001354971">
    <property type="component" value="Unassembled WGS sequence"/>
</dbReference>
<gene>
    <name evidence="8" type="ORF">V0U79_12575</name>
</gene>
<evidence type="ECO:0000256" key="3">
    <source>
        <dbReference type="ARBA" id="ARBA00022475"/>
    </source>
</evidence>
<keyword evidence="6 7" id="KW-0472">Membrane</keyword>
<dbReference type="EMBL" id="JAZDRP010000009">
    <property type="protein sequence ID" value="MEE2527203.1"/>
    <property type="molecule type" value="Genomic_DNA"/>
</dbReference>
<dbReference type="Pfam" id="PF04226">
    <property type="entry name" value="Transgly_assoc"/>
    <property type="match status" value="1"/>
</dbReference>
<dbReference type="InterPro" id="IPR007341">
    <property type="entry name" value="Transgly_assoc"/>
</dbReference>
<feature type="transmembrane region" description="Helical" evidence="7">
    <location>
        <begin position="6"/>
        <end position="25"/>
    </location>
</feature>
<dbReference type="RefSeq" id="WP_330199865.1">
    <property type="nucleotide sequence ID" value="NZ_JAZDRP010000009.1"/>
</dbReference>
<accession>A0ABU7LTI5</accession>
<evidence type="ECO:0000313" key="9">
    <source>
        <dbReference type="Proteomes" id="UP001354971"/>
    </source>
</evidence>
<evidence type="ECO:0000256" key="5">
    <source>
        <dbReference type="ARBA" id="ARBA00022989"/>
    </source>
</evidence>
<evidence type="ECO:0000256" key="2">
    <source>
        <dbReference type="ARBA" id="ARBA00011006"/>
    </source>
</evidence>
<feature type="transmembrane region" description="Helical" evidence="7">
    <location>
        <begin position="57"/>
        <end position="81"/>
    </location>
</feature>
<comment type="subcellular location">
    <subcellularLocation>
        <location evidence="1">Cell membrane</location>
        <topology evidence="1">Multi-pass membrane protein</topology>
    </subcellularLocation>
</comment>
<evidence type="ECO:0000256" key="1">
    <source>
        <dbReference type="ARBA" id="ARBA00004651"/>
    </source>
</evidence>
<evidence type="ECO:0000256" key="6">
    <source>
        <dbReference type="ARBA" id="ARBA00023136"/>
    </source>
</evidence>
<dbReference type="PANTHER" id="PTHR33884">
    <property type="entry name" value="UPF0410 PROTEIN YMGE"/>
    <property type="match status" value="1"/>
</dbReference>
<sequence length="87" mass="9025">MGTEIIFQIVFLPIGLSAGYLAGLITKGRRPIGLLGDMLLGMIGAYLGVWLPAAFGVIIPGAFAGASVATLIGAVVVLFIVRRIRKA</sequence>
<evidence type="ECO:0000256" key="4">
    <source>
        <dbReference type="ARBA" id="ARBA00022692"/>
    </source>
</evidence>
<dbReference type="PANTHER" id="PTHR33884:SF3">
    <property type="entry name" value="UPF0410 PROTEIN YMGE"/>
    <property type="match status" value="1"/>
</dbReference>
<protein>
    <submittedName>
        <fullName evidence="8">GlsB/YeaQ/YmgE family stress response membrane protein</fullName>
    </submittedName>
</protein>